<dbReference type="AlphaFoldDB" id="A0A843SEA1"/>
<gene>
    <name evidence="2" type="ORF">GEV01_14845</name>
</gene>
<evidence type="ECO:0000313" key="2">
    <source>
        <dbReference type="EMBL" id="MQA20798.1"/>
    </source>
</evidence>
<feature type="chain" id="PRO_5032800664" description="DUF3108 domain-containing protein" evidence="1">
    <location>
        <begin position="20"/>
        <end position="204"/>
    </location>
</feature>
<evidence type="ECO:0000256" key="1">
    <source>
        <dbReference type="SAM" id="SignalP"/>
    </source>
</evidence>
<dbReference type="Proteomes" id="UP000444318">
    <property type="component" value="Unassembled WGS sequence"/>
</dbReference>
<feature type="signal peptide" evidence="1">
    <location>
        <begin position="1"/>
        <end position="19"/>
    </location>
</feature>
<accession>A0A843SEA1</accession>
<keyword evidence="3" id="KW-1185">Reference proteome</keyword>
<name>A0A843SEA1_9BURK</name>
<protein>
    <recommendedName>
        <fullName evidence="4">DUF3108 domain-containing protein</fullName>
    </recommendedName>
</protein>
<proteinExistence type="predicted"/>
<evidence type="ECO:0008006" key="4">
    <source>
        <dbReference type="Google" id="ProtNLM"/>
    </source>
</evidence>
<evidence type="ECO:0000313" key="3">
    <source>
        <dbReference type="Proteomes" id="UP000444318"/>
    </source>
</evidence>
<organism evidence="2 3">
    <name type="scientific">Rugamonas rivuli</name>
    <dbReference type="NCBI Taxonomy" id="2743358"/>
    <lineage>
        <taxon>Bacteria</taxon>
        <taxon>Pseudomonadati</taxon>
        <taxon>Pseudomonadota</taxon>
        <taxon>Betaproteobacteria</taxon>
        <taxon>Burkholderiales</taxon>
        <taxon>Oxalobacteraceae</taxon>
        <taxon>Telluria group</taxon>
        <taxon>Rugamonas</taxon>
    </lineage>
</organism>
<dbReference type="EMBL" id="WHUF01000003">
    <property type="protein sequence ID" value="MQA20798.1"/>
    <property type="molecule type" value="Genomic_DNA"/>
</dbReference>
<reference evidence="2 3" key="1">
    <citation type="submission" date="2019-10" db="EMBL/GenBank/DDBJ databases">
        <title>Two novel species isolated from a subtropical stream in China.</title>
        <authorList>
            <person name="Lu H."/>
        </authorList>
    </citation>
    <scope>NUCLEOTIDE SEQUENCE [LARGE SCALE GENOMIC DNA]</scope>
    <source>
        <strain evidence="2 3">FT103W</strain>
    </source>
</reference>
<sequence length="204" mass="21970">MKMISMVAMLAAVSASAYAAPQPSHKALAAGLSKYLAQQGDVCVGKFDWPIDVAPGDAEAGSRDAVQLPVLAQLGLAESAGGMVVRRNAEGVEQEVPVQRYSLTEAGKKFYLKRDTSTVAPTGEKIARTGDFCVGKLSLVKVVAWDAATGTASYTYKFAAAPWMHEPAAQQVFPMIAYIMKSEGQMQMKQRLRLEKGRWVGVRD</sequence>
<keyword evidence="1" id="KW-0732">Signal</keyword>
<comment type="caution">
    <text evidence="2">The sequence shown here is derived from an EMBL/GenBank/DDBJ whole genome shotgun (WGS) entry which is preliminary data.</text>
</comment>
<dbReference type="RefSeq" id="WP_152805502.1">
    <property type="nucleotide sequence ID" value="NZ_WHUF01000003.1"/>
</dbReference>